<dbReference type="OrthoDB" id="4338732at2"/>
<evidence type="ECO:0000313" key="4">
    <source>
        <dbReference type="Proteomes" id="UP000323046"/>
    </source>
</evidence>
<evidence type="ECO:0008006" key="5">
    <source>
        <dbReference type="Google" id="ProtNLM"/>
    </source>
</evidence>
<keyword evidence="4" id="KW-1185">Reference proteome</keyword>
<evidence type="ECO:0000313" key="3">
    <source>
        <dbReference type="EMBL" id="QES25918.1"/>
    </source>
</evidence>
<evidence type="ECO:0000256" key="2">
    <source>
        <dbReference type="SAM" id="SignalP"/>
    </source>
</evidence>
<dbReference type="EMBL" id="CP029193">
    <property type="protein sequence ID" value="QES25918.1"/>
    <property type="molecule type" value="Genomic_DNA"/>
</dbReference>
<feature type="compositionally biased region" description="Low complexity" evidence="1">
    <location>
        <begin position="107"/>
        <end position="144"/>
    </location>
</feature>
<proteinExistence type="predicted"/>
<dbReference type="AlphaFoldDB" id="A0A5P2B809"/>
<feature type="chain" id="PRO_5024899026" description="Lipoprotein" evidence="2">
    <location>
        <begin position="25"/>
        <end position="172"/>
    </location>
</feature>
<feature type="signal peptide" evidence="2">
    <location>
        <begin position="1"/>
        <end position="24"/>
    </location>
</feature>
<reference evidence="3 4" key="1">
    <citation type="submission" date="2018-05" db="EMBL/GenBank/DDBJ databases">
        <title>Streptomyces venezuelae.</title>
        <authorList>
            <person name="Kim W."/>
            <person name="Lee N."/>
            <person name="Cho B.-K."/>
        </authorList>
    </citation>
    <scope>NUCLEOTIDE SEQUENCE [LARGE SCALE GENOMIC DNA]</scope>
    <source>
        <strain evidence="3 4">ATCC 14583</strain>
    </source>
</reference>
<feature type="region of interest" description="Disordered" evidence="1">
    <location>
        <begin position="27"/>
        <end position="172"/>
    </location>
</feature>
<organism evidence="3 4">
    <name type="scientific">Streptomyces venezuelae</name>
    <dbReference type="NCBI Taxonomy" id="54571"/>
    <lineage>
        <taxon>Bacteria</taxon>
        <taxon>Bacillati</taxon>
        <taxon>Actinomycetota</taxon>
        <taxon>Actinomycetes</taxon>
        <taxon>Kitasatosporales</taxon>
        <taxon>Streptomycetaceae</taxon>
        <taxon>Streptomyces</taxon>
    </lineage>
</organism>
<keyword evidence="2" id="KW-0732">Signal</keyword>
<dbReference type="PROSITE" id="PS51257">
    <property type="entry name" value="PROKAR_LIPOPROTEIN"/>
    <property type="match status" value="1"/>
</dbReference>
<sequence>MLRPTTSTAAALLVTAAVSAAASAAVTGCTSVERPSGPGPTAATAPQPAPRTDGEQRPKIVQAPAREALQRMDPPRSPSPRKTDGSPNPASLAGPSAQPPSRTHRSAPTPGTAAAAPARGPAAARPDAGATRPAPVGAPAAPVTDVCALGETYGKWRPDSPEAVICRDTYGH</sequence>
<name>A0A5P2B809_STRVZ</name>
<gene>
    <name evidence="3" type="ORF">DEJ47_05110</name>
</gene>
<evidence type="ECO:0000256" key="1">
    <source>
        <dbReference type="SAM" id="MobiDB-lite"/>
    </source>
</evidence>
<dbReference type="Proteomes" id="UP000323046">
    <property type="component" value="Chromosome"/>
</dbReference>
<feature type="compositionally biased region" description="Low complexity" evidence="1">
    <location>
        <begin position="35"/>
        <end position="46"/>
    </location>
</feature>
<protein>
    <recommendedName>
        <fullName evidence="5">Lipoprotein</fullName>
    </recommendedName>
</protein>
<accession>A0A5P2B809</accession>
<dbReference type="RefSeq" id="WP_150165362.1">
    <property type="nucleotide sequence ID" value="NZ_CP029193.1"/>
</dbReference>